<protein>
    <submittedName>
        <fullName evidence="2">Uncharacterized protein</fullName>
    </submittedName>
</protein>
<feature type="region of interest" description="Disordered" evidence="1">
    <location>
        <begin position="231"/>
        <end position="250"/>
    </location>
</feature>
<dbReference type="EMBL" id="CAJFCW020000003">
    <property type="protein sequence ID" value="CAG9104020.1"/>
    <property type="molecule type" value="Genomic_DNA"/>
</dbReference>
<dbReference type="AlphaFoldDB" id="A0A811KGI7"/>
<feature type="compositionally biased region" description="Polar residues" evidence="1">
    <location>
        <begin position="233"/>
        <end position="250"/>
    </location>
</feature>
<dbReference type="Proteomes" id="UP000614601">
    <property type="component" value="Unassembled WGS sequence"/>
</dbReference>
<organism evidence="2 3">
    <name type="scientific">Bursaphelenchus okinawaensis</name>
    <dbReference type="NCBI Taxonomy" id="465554"/>
    <lineage>
        <taxon>Eukaryota</taxon>
        <taxon>Metazoa</taxon>
        <taxon>Ecdysozoa</taxon>
        <taxon>Nematoda</taxon>
        <taxon>Chromadorea</taxon>
        <taxon>Rhabditida</taxon>
        <taxon>Tylenchina</taxon>
        <taxon>Tylenchomorpha</taxon>
        <taxon>Aphelenchoidea</taxon>
        <taxon>Aphelenchoididae</taxon>
        <taxon>Bursaphelenchus</taxon>
    </lineage>
</organism>
<feature type="region of interest" description="Disordered" evidence="1">
    <location>
        <begin position="68"/>
        <end position="175"/>
    </location>
</feature>
<keyword evidence="3" id="KW-1185">Reference proteome</keyword>
<gene>
    <name evidence="2" type="ORF">BOKJ2_LOCUS6079</name>
</gene>
<dbReference type="Proteomes" id="UP000783686">
    <property type="component" value="Unassembled WGS sequence"/>
</dbReference>
<sequence>MLLYYHYYHFLARSESCPRRLSKQYAFGSSTPRDWSHQQKVPYQHRIYDAKGPPKIRSQTIHSFNGSMRSVASSFTPAKAATSRESRPRLPRPNLPPAPSTSRQVRPSRADDDDASSEPDIKMHQESLKQWAKEQPSITVKQDDPTTRTQANNVKNEVKEPKPEPQKKEPSVVNQVHETENELIFEKSEDLRATEKLETVHPSEELHDFNMVVKKKVDAQIAQPKLDKIAVQPNKTPEVNHNNGTVPSDN</sequence>
<comment type="caution">
    <text evidence="2">The sequence shown here is derived from an EMBL/GenBank/DDBJ whole genome shotgun (WGS) entry which is preliminary data.</text>
</comment>
<dbReference type="OrthoDB" id="5869075at2759"/>
<evidence type="ECO:0000313" key="3">
    <source>
        <dbReference type="Proteomes" id="UP000614601"/>
    </source>
</evidence>
<proteinExistence type="predicted"/>
<feature type="compositionally biased region" description="Basic and acidic residues" evidence="1">
    <location>
        <begin position="156"/>
        <end position="170"/>
    </location>
</feature>
<dbReference type="EMBL" id="CAJFDH010000003">
    <property type="protein sequence ID" value="CAD5215410.1"/>
    <property type="molecule type" value="Genomic_DNA"/>
</dbReference>
<accession>A0A811KGI7</accession>
<evidence type="ECO:0000256" key="1">
    <source>
        <dbReference type="SAM" id="MobiDB-lite"/>
    </source>
</evidence>
<evidence type="ECO:0000313" key="2">
    <source>
        <dbReference type="EMBL" id="CAD5215410.1"/>
    </source>
</evidence>
<name>A0A811KGI7_9BILA</name>
<reference evidence="2" key="1">
    <citation type="submission" date="2020-09" db="EMBL/GenBank/DDBJ databases">
        <authorList>
            <person name="Kikuchi T."/>
        </authorList>
    </citation>
    <scope>NUCLEOTIDE SEQUENCE</scope>
    <source>
        <strain evidence="2">SH1</strain>
    </source>
</reference>